<evidence type="ECO:0000313" key="2">
    <source>
        <dbReference type="Proteomes" id="UP000068243"/>
    </source>
</evidence>
<accession>A0A100ILW9</accession>
<reference evidence="2" key="1">
    <citation type="journal article" date="2016" name="Genome Announc.">
        <title>Draft genome sequence of Aspergillus niger strain An76.</title>
        <authorList>
            <person name="Gong W."/>
            <person name="Cheng Z."/>
            <person name="Zhang H."/>
            <person name="Liu L."/>
            <person name="Gao P."/>
            <person name="Wang L."/>
        </authorList>
    </citation>
    <scope>NUCLEOTIDE SEQUENCE [LARGE SCALE GENOMIC DNA]</scope>
    <source>
        <strain evidence="2">An76</strain>
    </source>
</reference>
<dbReference type="Gene3D" id="3.90.640.10">
    <property type="entry name" value="Actin, Chain A, domain 4"/>
    <property type="match status" value="1"/>
</dbReference>
<dbReference type="VEuPathDB" id="FungiDB:ASPNIDRAFT2_1080274"/>
<sequence>MMKLRIVGSPNIDSVDQRVISDKGNLPGDNRNEVPTQRSIADFLRCLRIAFRDDRIVSESIEVRRLPQIDWHFAMPNTWKEEGEIVMRAAIEEAGFQHGNDNARIFYMSEAKAAAIGAADQLREGDMQVGDSVLVCDLGGITSDFTKFEVLAMDADEPRNVNFHPVKEESTAENASHMVETNLMAHICAQLELRQGPAINRKIRHGAVLAKHQFTGDNDLPIFIPGLTRTRNPNARNDCYNPVTGFFKFTKDSLLDAFKLVVGSIIERLTNHINDGVNRIVIVGGFSKSPYLRKRVKEVLEEFNEDKRPKVHYLPGNEAIIAVSYGLTLKGITISNPVQYHGPWGYKISCPVIEVLAATGLTFSRRYDFPIFNPNEQNLQEGKTPFRLSVERGQRVGDVYVHRFKETSDDAEFVAQIDLTIPDDAPRAEYHERGVVVYFYNLYLLWHFIEGVGLKMKLQVAVRSNDREETVGVVVGSSSHTVAEMVPWRRKD</sequence>
<dbReference type="InterPro" id="IPR043129">
    <property type="entry name" value="ATPase_NBD"/>
</dbReference>
<dbReference type="Gene3D" id="3.30.420.40">
    <property type="match status" value="2"/>
</dbReference>
<dbReference type="VEuPathDB" id="FungiDB:An09g02650"/>
<dbReference type="OrthoDB" id="2963168at2759"/>
<dbReference type="CDD" id="cd10170">
    <property type="entry name" value="ASKHA_NBD_HSP70"/>
    <property type="match status" value="1"/>
</dbReference>
<name>A0A100ILW9_ASPNG</name>
<dbReference type="EMBL" id="BCMY01000010">
    <property type="protein sequence ID" value="GAQ43618.1"/>
    <property type="molecule type" value="Genomic_DNA"/>
</dbReference>
<dbReference type="PANTHER" id="PTHR14187:SF5">
    <property type="entry name" value="HEAT SHOCK 70 KDA PROTEIN 12A"/>
    <property type="match status" value="1"/>
</dbReference>
<gene>
    <name evidence="1" type="ORF">ABL_06279</name>
</gene>
<proteinExistence type="predicted"/>
<dbReference type="AlphaFoldDB" id="A0A100ILW9"/>
<dbReference type="OMA" id="MAHICAQ"/>
<comment type="caution">
    <text evidence="1">The sequence shown here is derived from an EMBL/GenBank/DDBJ whole genome shotgun (WGS) entry which is preliminary data.</text>
</comment>
<evidence type="ECO:0000313" key="1">
    <source>
        <dbReference type="EMBL" id="GAQ43618.1"/>
    </source>
</evidence>
<organism evidence="1 2">
    <name type="scientific">Aspergillus niger</name>
    <dbReference type="NCBI Taxonomy" id="5061"/>
    <lineage>
        <taxon>Eukaryota</taxon>
        <taxon>Fungi</taxon>
        <taxon>Dikarya</taxon>
        <taxon>Ascomycota</taxon>
        <taxon>Pezizomycotina</taxon>
        <taxon>Eurotiomycetes</taxon>
        <taxon>Eurotiomycetidae</taxon>
        <taxon>Eurotiales</taxon>
        <taxon>Aspergillaceae</taxon>
        <taxon>Aspergillus</taxon>
        <taxon>Aspergillus subgen. Circumdati</taxon>
    </lineage>
</organism>
<dbReference type="VEuPathDB" id="FungiDB:M747DRAFT_282548"/>
<protein>
    <submittedName>
        <fullName evidence="1">Similar to An09g02650</fullName>
    </submittedName>
</protein>
<dbReference type="VEuPathDB" id="FungiDB:ATCC64974_10870"/>
<dbReference type="Proteomes" id="UP000068243">
    <property type="component" value="Unassembled WGS sequence"/>
</dbReference>
<dbReference type="SUPFAM" id="SSF53067">
    <property type="entry name" value="Actin-like ATPase domain"/>
    <property type="match status" value="1"/>
</dbReference>
<dbReference type="PANTHER" id="PTHR14187">
    <property type="entry name" value="ALPHA KINASE/ELONGATION FACTOR 2 KINASE"/>
    <property type="match status" value="1"/>
</dbReference>